<reference evidence="1 2" key="1">
    <citation type="journal article" date="2018" name="Nat. Biotechnol.">
        <title>A standardized bacterial taxonomy based on genome phylogeny substantially revises the tree of life.</title>
        <authorList>
            <person name="Parks D.H."/>
            <person name="Chuvochina M."/>
            <person name="Waite D.W."/>
            <person name="Rinke C."/>
            <person name="Skarshewski A."/>
            <person name="Chaumeil P.A."/>
            <person name="Hugenholtz P."/>
        </authorList>
    </citation>
    <scope>NUCLEOTIDE SEQUENCE [LARGE SCALE GENOMIC DNA]</scope>
    <source>
        <strain evidence="1">UBA10227</strain>
    </source>
</reference>
<organism evidence="1 2">
    <name type="scientific">Xanthomarina gelatinilytica</name>
    <dbReference type="NCBI Taxonomy" id="1137281"/>
    <lineage>
        <taxon>Bacteria</taxon>
        <taxon>Pseudomonadati</taxon>
        <taxon>Bacteroidota</taxon>
        <taxon>Flavobacteriia</taxon>
        <taxon>Flavobacteriales</taxon>
        <taxon>Flavobacteriaceae</taxon>
        <taxon>Xanthomarina</taxon>
    </lineage>
</organism>
<protein>
    <submittedName>
        <fullName evidence="1">Cupin</fullName>
    </submittedName>
</protein>
<dbReference type="Gene3D" id="2.60.120.10">
    <property type="entry name" value="Jelly Rolls"/>
    <property type="match status" value="1"/>
</dbReference>
<sequence length="77" mass="8625">MRTNKGFKVNSGEARSGKHYKMKGVTLNILDIKISGSDTDNDLAVFEQTGLTPKGGPPLHIHPFQDEWFYVVEGEYL</sequence>
<evidence type="ECO:0000313" key="2">
    <source>
        <dbReference type="Proteomes" id="UP000263268"/>
    </source>
</evidence>
<dbReference type="Proteomes" id="UP000263268">
    <property type="component" value="Unassembled WGS sequence"/>
</dbReference>
<dbReference type="EMBL" id="DPRK01000137">
    <property type="protein sequence ID" value="HCY81657.1"/>
    <property type="molecule type" value="Genomic_DNA"/>
</dbReference>
<dbReference type="AlphaFoldDB" id="A0A3D6BSN3"/>
<dbReference type="InterPro" id="IPR011051">
    <property type="entry name" value="RmlC_Cupin_sf"/>
</dbReference>
<accession>A0A3D6BSN3</accession>
<comment type="caution">
    <text evidence="1">The sequence shown here is derived from an EMBL/GenBank/DDBJ whole genome shotgun (WGS) entry which is preliminary data.</text>
</comment>
<dbReference type="SUPFAM" id="SSF51182">
    <property type="entry name" value="RmlC-like cupins"/>
    <property type="match status" value="1"/>
</dbReference>
<name>A0A3D6BSN3_9FLAO</name>
<proteinExistence type="predicted"/>
<evidence type="ECO:0000313" key="1">
    <source>
        <dbReference type="EMBL" id="HCY81657.1"/>
    </source>
</evidence>
<feature type="non-terminal residue" evidence="1">
    <location>
        <position position="77"/>
    </location>
</feature>
<gene>
    <name evidence="1" type="ORF">DHV22_08665</name>
</gene>
<dbReference type="InterPro" id="IPR014710">
    <property type="entry name" value="RmlC-like_jellyroll"/>
</dbReference>